<proteinExistence type="predicted"/>
<gene>
    <name evidence="2" type="ORF">KDM90_08960</name>
</gene>
<protein>
    <submittedName>
        <fullName evidence="2">Uncharacterized protein</fullName>
    </submittedName>
</protein>
<comment type="caution">
    <text evidence="2">The sequence shown here is derived from an EMBL/GenBank/DDBJ whole genome shotgun (WGS) entry which is preliminary data.</text>
</comment>
<name>A0A941E303_9BURK</name>
<evidence type="ECO:0000313" key="3">
    <source>
        <dbReference type="Proteomes" id="UP000678545"/>
    </source>
</evidence>
<sequence>MLLQKIFIRIGLVLGLMLTCLHPAWAQRDDGDYQILQARYGTEERNVDVTDVLKQLARRDRLFRMENEVFGVDPHPRRVKTLHIYARSDRGDVRTFEYREGSIVDGAIFQGWGGGRWGRANDYHGRWDDRKEFAERDDRGRAQWQDDGLFLIMNARYGTHERNIDVTDRLKDLARRDHQFRMNNRSFGFDPHPNRLKTLTIYARGPRGEMRTFEYIEGSVVDGNLFKSWSRGEWGRNDEFREHSRYDEGRYGANDHYRDSEEERERDRRVDWGRRSEI</sequence>
<organism evidence="2 3">
    <name type="scientific">Undibacterium fentianense</name>
    <dbReference type="NCBI Taxonomy" id="2828728"/>
    <lineage>
        <taxon>Bacteria</taxon>
        <taxon>Pseudomonadati</taxon>
        <taxon>Pseudomonadota</taxon>
        <taxon>Betaproteobacteria</taxon>
        <taxon>Burkholderiales</taxon>
        <taxon>Oxalobacteraceae</taxon>
        <taxon>Undibacterium</taxon>
    </lineage>
</organism>
<dbReference type="AlphaFoldDB" id="A0A941E303"/>
<feature type="region of interest" description="Disordered" evidence="1">
    <location>
        <begin position="249"/>
        <end position="278"/>
    </location>
</feature>
<reference evidence="2" key="1">
    <citation type="submission" date="2021-04" db="EMBL/GenBank/DDBJ databases">
        <title>novel species isolated from subtropical streams in China.</title>
        <authorList>
            <person name="Lu H."/>
        </authorList>
    </citation>
    <scope>NUCLEOTIDE SEQUENCE</scope>
    <source>
        <strain evidence="2">FT137W</strain>
    </source>
</reference>
<dbReference type="Proteomes" id="UP000678545">
    <property type="component" value="Unassembled WGS sequence"/>
</dbReference>
<evidence type="ECO:0000256" key="1">
    <source>
        <dbReference type="SAM" id="MobiDB-lite"/>
    </source>
</evidence>
<accession>A0A941E303</accession>
<evidence type="ECO:0000313" key="2">
    <source>
        <dbReference type="EMBL" id="MBR7800127.1"/>
    </source>
</evidence>
<dbReference type="EMBL" id="JAGSPJ010000003">
    <property type="protein sequence ID" value="MBR7800127.1"/>
    <property type="molecule type" value="Genomic_DNA"/>
</dbReference>
<dbReference type="RefSeq" id="WP_212675258.1">
    <property type="nucleotide sequence ID" value="NZ_JAGSPJ010000003.1"/>
</dbReference>
<keyword evidence="3" id="KW-1185">Reference proteome</keyword>